<reference evidence="7 8" key="1">
    <citation type="submission" date="2016-12" db="EMBL/GenBank/DDBJ databases">
        <title>The genomes of Aspergillus section Nigri reveals drivers in fungal speciation.</title>
        <authorList>
            <consortium name="DOE Joint Genome Institute"/>
            <person name="Vesth T.C."/>
            <person name="Nybo J."/>
            <person name="Theobald S."/>
            <person name="Brandl J."/>
            <person name="Frisvad J.C."/>
            <person name="Nielsen K.F."/>
            <person name="Lyhne E.K."/>
            <person name="Kogle M.E."/>
            <person name="Kuo A."/>
            <person name="Riley R."/>
            <person name="Clum A."/>
            <person name="Nolan M."/>
            <person name="Lipzen A."/>
            <person name="Salamov A."/>
            <person name="Henrissat B."/>
            <person name="Wiebenga A."/>
            <person name="De Vries R.P."/>
            <person name="Grigoriev I.V."/>
            <person name="Mortensen U.H."/>
            <person name="Andersen M.R."/>
            <person name="Baker S.E."/>
        </authorList>
    </citation>
    <scope>NUCLEOTIDE SEQUENCE [LARGE SCALE GENOMIC DNA]</scope>
    <source>
        <strain evidence="7 8">CBS 117.55</strain>
    </source>
</reference>
<keyword evidence="3" id="KW-0812">Transmembrane</keyword>
<keyword evidence="4" id="KW-1133">Transmembrane helix</keyword>
<evidence type="ECO:0008006" key="9">
    <source>
        <dbReference type="Google" id="ProtNLM"/>
    </source>
</evidence>
<dbReference type="GO" id="GO:0000422">
    <property type="term" value="P:autophagy of mitochondrion"/>
    <property type="evidence" value="ECO:0007669"/>
    <property type="project" value="TreeGrafter"/>
</dbReference>
<evidence type="ECO:0000256" key="4">
    <source>
        <dbReference type="ARBA" id="ARBA00022989"/>
    </source>
</evidence>
<evidence type="ECO:0000256" key="5">
    <source>
        <dbReference type="ARBA" id="ARBA00023136"/>
    </source>
</evidence>
<comment type="subcellular location">
    <subcellularLocation>
        <location evidence="1">Membrane</location>
    </subcellularLocation>
</comment>
<evidence type="ECO:0000256" key="3">
    <source>
        <dbReference type="ARBA" id="ARBA00022692"/>
    </source>
</evidence>
<dbReference type="EMBL" id="MSFL01000022">
    <property type="protein sequence ID" value="PWY75178.1"/>
    <property type="molecule type" value="Genomic_DNA"/>
</dbReference>
<dbReference type="InterPro" id="IPR007014">
    <property type="entry name" value="FUN14"/>
</dbReference>
<dbReference type="Proteomes" id="UP000247233">
    <property type="component" value="Unassembled WGS sequence"/>
</dbReference>
<dbReference type="STRING" id="1448321.A0A317VQJ1"/>
<dbReference type="VEuPathDB" id="FungiDB:BO70DRAFT_103482"/>
<proteinExistence type="inferred from homology"/>
<comment type="caution">
    <text evidence="7">The sequence shown here is derived from an EMBL/GenBank/DDBJ whole genome shotgun (WGS) entry which is preliminary data.</text>
</comment>
<dbReference type="RefSeq" id="XP_025397303.1">
    <property type="nucleotide sequence ID" value="XM_025537810.1"/>
</dbReference>
<dbReference type="Pfam" id="PF04930">
    <property type="entry name" value="FUN14"/>
    <property type="match status" value="1"/>
</dbReference>
<dbReference type="AlphaFoldDB" id="A0A317VQJ1"/>
<dbReference type="PANTHER" id="PTHR21346">
    <property type="entry name" value="FUN14 DOMAIN CONTAINING"/>
    <property type="match status" value="1"/>
</dbReference>
<evidence type="ECO:0000313" key="8">
    <source>
        <dbReference type="Proteomes" id="UP000247233"/>
    </source>
</evidence>
<name>A0A317VQJ1_9EURO</name>
<protein>
    <recommendedName>
        <fullName evidence="9">FUN14-domain-containing protein</fullName>
    </recommendedName>
</protein>
<gene>
    <name evidence="7" type="ORF">BO70DRAFT_103482</name>
</gene>
<evidence type="ECO:0000313" key="7">
    <source>
        <dbReference type="EMBL" id="PWY75178.1"/>
    </source>
</evidence>
<dbReference type="OrthoDB" id="3990500at2759"/>
<dbReference type="PANTHER" id="PTHR21346:SF0">
    <property type="entry name" value="RE45833P"/>
    <property type="match status" value="1"/>
</dbReference>
<accession>A0A317VQJ1</accession>
<keyword evidence="5" id="KW-0472">Membrane</keyword>
<evidence type="ECO:0000256" key="6">
    <source>
        <dbReference type="SAM" id="MobiDB-lite"/>
    </source>
</evidence>
<dbReference type="GeneID" id="37060047"/>
<feature type="region of interest" description="Disordered" evidence="6">
    <location>
        <begin position="39"/>
        <end position="66"/>
    </location>
</feature>
<organism evidence="7 8">
    <name type="scientific">Aspergillus heteromorphus CBS 117.55</name>
    <dbReference type="NCBI Taxonomy" id="1448321"/>
    <lineage>
        <taxon>Eukaryota</taxon>
        <taxon>Fungi</taxon>
        <taxon>Dikarya</taxon>
        <taxon>Ascomycota</taxon>
        <taxon>Pezizomycotina</taxon>
        <taxon>Eurotiomycetes</taxon>
        <taxon>Eurotiomycetidae</taxon>
        <taxon>Eurotiales</taxon>
        <taxon>Aspergillaceae</taxon>
        <taxon>Aspergillus</taxon>
        <taxon>Aspergillus subgen. Circumdati</taxon>
    </lineage>
</organism>
<sequence length="166" mass="17410">MLAPRTILTASTLGLGLGLGLTTLTLTPKLRSPLQCQYSAGPPDPTWTVNGSPTSSDPILRKQGTRTSTTSSGLLTASNMQQISLGSVLGLVVGVGLRAFSRTLVVLLGLGIVVVEWAASKGYNLLPLDKVQKYVKGVDVQKAVSHRVPFKISFGVTMGLAAFAQF</sequence>
<keyword evidence="8" id="KW-1185">Reference proteome</keyword>
<evidence type="ECO:0000256" key="2">
    <source>
        <dbReference type="ARBA" id="ARBA00009160"/>
    </source>
</evidence>
<evidence type="ECO:0000256" key="1">
    <source>
        <dbReference type="ARBA" id="ARBA00004370"/>
    </source>
</evidence>
<comment type="similarity">
    <text evidence="2">Belongs to the FUN14 family.</text>
</comment>
<feature type="compositionally biased region" description="Polar residues" evidence="6">
    <location>
        <begin position="47"/>
        <end position="57"/>
    </location>
</feature>
<dbReference type="GO" id="GO:0005741">
    <property type="term" value="C:mitochondrial outer membrane"/>
    <property type="evidence" value="ECO:0007669"/>
    <property type="project" value="TreeGrafter"/>
</dbReference>